<dbReference type="PROSITE" id="PS51194">
    <property type="entry name" value="HELICASE_CTER"/>
    <property type="match status" value="1"/>
</dbReference>
<sequence>MAGVESEVPHSSLPTTPRTSSSRSSPPHRLFLEDSDDDVNDIYTSESPSVRRPIVVDDVLEIDIDSAATHAKAGQSKPTEAFKKSSSPPHFKQGFNSGPPLKKRRLSPQDTHNPTSSFPPTYLGEVLITNAWSNVSGKGYVKPNESIQIQRDEVTAPKPGPSKPTKSVNKKSGDGKKQLSLATMLKPQPTNIFKKKKVDTIVRLVNSRGFEFGRLPTECSWWISKLLELGVVQIRGTMSDCPEKLTTGVSLIVTLHFYIVASAFIPLSTSNSDELPKLTFNEGAETGEETSFRERKIAVVKLFEVIGLKPQAGANFKGKISDGKIHEEAPKRMAQHPTKKVKEIVGDGEEIEVEDAEELSKNDIDAIYKRAQHNDRTMSEMEPADTFNLTLRGYQKQALLWMHSLESGKMDARDAWSMHPLWSEYSFPHEPCMNGDIIDLTADEKLFYFNPYSGELSLDFPKAERNCRGGILALIAVGMGKTIMLSALIQTSFASDTDKEEEQNPKGKAKQMKLNNAFRVVPKGKQQPHKPPAATLIIAPTSLLSQWSEELQRSSKPGTLDILVWHGQNRLDIEAMIESNGEDDKTIKVVITSYGVLASEHAKSAKSPIFEINWLRIVLDEAHACKSRTSKTAKAVYALSGRRRWAVTGTPIVNRLEDLYSLLKFLGFKPWSEFSYFRSFITLPFLARDPKAIEIVQVILESILLRREKNMTDSEGKKIVELPPKEITLETLEFTALERKIYDSIYHTAKRNFEQLEAKGLVSKNYTHILAMLMRLRRAVLHPKLVLTEKDERALSPGGDDNVDVNDLIKRFVGDDPSSGEKSNTFAETFMANLTGDDIAECPICFSEPEAPVFIPGCMHQFCKDCIVSHIGICEERGQEPQCPTCSQGPLKSTNLVEIIRKKKDSDAIPNSQTLEPGLTFRRNDFQSSTKLDALVKSLCKLRDQDPCFRAVVFSQFTSFLDLIQVALERERFDQYRFDGTMDVKKKSAAINEFKSFSRKGKVLVVSLKAGGVGLNLTSANHVFMMDCWWNAATENQAIDRVHRIGQDKTVYVTHFIVANTIESRILQIQKRKTAIVNEAFRGGSKSDPESIQNLKIMFGDD</sequence>
<dbReference type="CDD" id="cd18793">
    <property type="entry name" value="SF2_C_SNF"/>
    <property type="match status" value="1"/>
</dbReference>
<dbReference type="STRING" id="1095629.A0A0C9WT01"/>
<dbReference type="Pfam" id="PF08797">
    <property type="entry name" value="HIRAN"/>
    <property type="match status" value="1"/>
</dbReference>
<evidence type="ECO:0000259" key="15">
    <source>
        <dbReference type="PROSITE" id="PS50089"/>
    </source>
</evidence>
<evidence type="ECO:0000256" key="8">
    <source>
        <dbReference type="ARBA" id="ARBA00022806"/>
    </source>
</evidence>
<evidence type="ECO:0000256" key="14">
    <source>
        <dbReference type="SAM" id="MobiDB-lite"/>
    </source>
</evidence>
<keyword evidence="8" id="KW-0347">Helicase</keyword>
<dbReference type="InterPro" id="IPR049730">
    <property type="entry name" value="SNF2/RAD54-like_C"/>
</dbReference>
<dbReference type="Pfam" id="PF00097">
    <property type="entry name" value="zf-C3HC4"/>
    <property type="match status" value="1"/>
</dbReference>
<dbReference type="InterPro" id="IPR027417">
    <property type="entry name" value="P-loop_NTPase"/>
</dbReference>
<feature type="region of interest" description="Disordered" evidence="14">
    <location>
        <begin position="143"/>
        <end position="180"/>
    </location>
</feature>
<evidence type="ECO:0000256" key="9">
    <source>
        <dbReference type="ARBA" id="ARBA00022833"/>
    </source>
</evidence>
<feature type="compositionally biased region" description="Polar residues" evidence="14">
    <location>
        <begin position="108"/>
        <end position="119"/>
    </location>
</feature>
<dbReference type="PANTHER" id="PTHR45626:SF22">
    <property type="entry name" value="DNA REPAIR PROTEIN RAD5"/>
    <property type="match status" value="1"/>
</dbReference>
<feature type="domain" description="RING-type" evidence="15">
    <location>
        <begin position="842"/>
        <end position="887"/>
    </location>
</feature>
<comment type="similarity">
    <text evidence="2">Belongs to the SNF2/RAD54 helicase family.</text>
</comment>
<feature type="compositionally biased region" description="Low complexity" evidence="14">
    <location>
        <begin position="9"/>
        <end position="29"/>
    </location>
</feature>
<evidence type="ECO:0000259" key="17">
    <source>
        <dbReference type="PROSITE" id="PS51194"/>
    </source>
</evidence>
<feature type="region of interest" description="Disordered" evidence="14">
    <location>
        <begin position="1"/>
        <end position="50"/>
    </location>
</feature>
<dbReference type="InterPro" id="IPR014905">
    <property type="entry name" value="HIRAN"/>
</dbReference>
<evidence type="ECO:0000256" key="5">
    <source>
        <dbReference type="ARBA" id="ARBA00022763"/>
    </source>
</evidence>
<dbReference type="HOGENOM" id="CLU_000315_2_5_1"/>
<dbReference type="GO" id="GO:0016818">
    <property type="term" value="F:hydrolase activity, acting on acid anhydrides, in phosphorus-containing anhydrides"/>
    <property type="evidence" value="ECO:0007669"/>
    <property type="project" value="InterPro"/>
</dbReference>
<dbReference type="GO" id="GO:0004386">
    <property type="term" value="F:helicase activity"/>
    <property type="evidence" value="ECO:0007669"/>
    <property type="project" value="UniProtKB-KW"/>
</dbReference>
<evidence type="ECO:0000256" key="3">
    <source>
        <dbReference type="ARBA" id="ARBA00022723"/>
    </source>
</evidence>
<keyword evidence="4" id="KW-0547">Nucleotide-binding</keyword>
<reference evidence="19" key="2">
    <citation type="submission" date="2015-01" db="EMBL/GenBank/DDBJ databases">
        <title>Evolutionary Origins and Diversification of the Mycorrhizal Mutualists.</title>
        <authorList>
            <consortium name="DOE Joint Genome Institute"/>
            <consortium name="Mycorrhizal Genomics Consortium"/>
            <person name="Kohler A."/>
            <person name="Kuo A."/>
            <person name="Nagy L.G."/>
            <person name="Floudas D."/>
            <person name="Copeland A."/>
            <person name="Barry K.W."/>
            <person name="Cichocki N."/>
            <person name="Veneault-Fourrey C."/>
            <person name="LaButti K."/>
            <person name="Lindquist E.A."/>
            <person name="Lipzen A."/>
            <person name="Lundell T."/>
            <person name="Morin E."/>
            <person name="Murat C."/>
            <person name="Riley R."/>
            <person name="Ohm R."/>
            <person name="Sun H."/>
            <person name="Tunlid A."/>
            <person name="Henrissat B."/>
            <person name="Grigoriev I.V."/>
            <person name="Hibbett D.S."/>
            <person name="Martin F."/>
        </authorList>
    </citation>
    <scope>NUCLEOTIDE SEQUENCE [LARGE SCALE GENOMIC DNA]</scope>
    <source>
        <strain evidence="19">LaAM-08-1</strain>
    </source>
</reference>
<keyword evidence="11" id="KW-0234">DNA repair</keyword>
<dbReference type="InterPro" id="IPR038718">
    <property type="entry name" value="SNF2-like_sf"/>
</dbReference>
<keyword evidence="9" id="KW-0862">Zinc</keyword>
<keyword evidence="10" id="KW-0067">ATP-binding</keyword>
<evidence type="ECO:0000256" key="11">
    <source>
        <dbReference type="ARBA" id="ARBA00023204"/>
    </source>
</evidence>
<feature type="region of interest" description="Disordered" evidence="14">
    <location>
        <begin position="68"/>
        <end position="120"/>
    </location>
</feature>
<proteinExistence type="inferred from homology"/>
<dbReference type="InterPro" id="IPR001650">
    <property type="entry name" value="Helicase_C-like"/>
</dbReference>
<dbReference type="GO" id="GO:0006281">
    <property type="term" value="P:DNA repair"/>
    <property type="evidence" value="ECO:0007669"/>
    <property type="project" value="UniProtKB-KW"/>
</dbReference>
<evidence type="ECO:0000256" key="1">
    <source>
        <dbReference type="ARBA" id="ARBA00004123"/>
    </source>
</evidence>
<keyword evidence="5" id="KW-0227">DNA damage</keyword>
<dbReference type="PROSITE" id="PS00518">
    <property type="entry name" value="ZF_RING_1"/>
    <property type="match status" value="1"/>
</dbReference>
<evidence type="ECO:0008006" key="20">
    <source>
        <dbReference type="Google" id="ProtNLM"/>
    </source>
</evidence>
<keyword evidence="3" id="KW-0479">Metal-binding</keyword>
<dbReference type="SMART" id="SM00487">
    <property type="entry name" value="DEXDc"/>
    <property type="match status" value="1"/>
</dbReference>
<dbReference type="SMART" id="SM00490">
    <property type="entry name" value="HELICc"/>
    <property type="match status" value="1"/>
</dbReference>
<dbReference type="GO" id="GO:0008094">
    <property type="term" value="F:ATP-dependent activity, acting on DNA"/>
    <property type="evidence" value="ECO:0007669"/>
    <property type="project" value="TreeGrafter"/>
</dbReference>
<feature type="domain" description="Helicase C-terminal" evidence="17">
    <location>
        <begin position="934"/>
        <end position="1096"/>
    </location>
</feature>
<evidence type="ECO:0000256" key="7">
    <source>
        <dbReference type="ARBA" id="ARBA00022801"/>
    </source>
</evidence>
<dbReference type="CDD" id="cd18008">
    <property type="entry name" value="DEXDc_SHPRH-like"/>
    <property type="match status" value="1"/>
</dbReference>
<dbReference type="EMBL" id="KN838598">
    <property type="protein sequence ID" value="KIK02015.1"/>
    <property type="molecule type" value="Genomic_DNA"/>
</dbReference>
<keyword evidence="7" id="KW-0378">Hydrolase</keyword>
<dbReference type="SMART" id="SM00184">
    <property type="entry name" value="RING"/>
    <property type="match status" value="1"/>
</dbReference>
<dbReference type="Gene3D" id="3.40.50.10810">
    <property type="entry name" value="Tandem AAA-ATPase domain"/>
    <property type="match status" value="1"/>
</dbReference>
<reference evidence="18 19" key="1">
    <citation type="submission" date="2014-04" db="EMBL/GenBank/DDBJ databases">
        <authorList>
            <consortium name="DOE Joint Genome Institute"/>
            <person name="Kuo A."/>
            <person name="Kohler A."/>
            <person name="Nagy L.G."/>
            <person name="Floudas D."/>
            <person name="Copeland A."/>
            <person name="Barry K.W."/>
            <person name="Cichocki N."/>
            <person name="Veneault-Fourrey C."/>
            <person name="LaButti K."/>
            <person name="Lindquist E.A."/>
            <person name="Lipzen A."/>
            <person name="Lundell T."/>
            <person name="Morin E."/>
            <person name="Murat C."/>
            <person name="Sun H."/>
            <person name="Tunlid A."/>
            <person name="Henrissat B."/>
            <person name="Grigoriev I.V."/>
            <person name="Hibbett D.S."/>
            <person name="Martin F."/>
            <person name="Nordberg H.P."/>
            <person name="Cantor M.N."/>
            <person name="Hua S.X."/>
        </authorList>
    </citation>
    <scope>NUCLEOTIDE SEQUENCE [LARGE SCALE GENOMIC DNA]</scope>
    <source>
        <strain evidence="18 19">LaAM-08-1</strain>
    </source>
</reference>
<dbReference type="Gene3D" id="3.40.50.300">
    <property type="entry name" value="P-loop containing nucleotide triphosphate hydrolases"/>
    <property type="match status" value="2"/>
</dbReference>
<dbReference type="InterPro" id="IPR017907">
    <property type="entry name" value="Znf_RING_CS"/>
</dbReference>
<dbReference type="SMART" id="SM00910">
    <property type="entry name" value="HIRAN"/>
    <property type="match status" value="1"/>
</dbReference>
<dbReference type="Proteomes" id="UP000054477">
    <property type="component" value="Unassembled WGS sequence"/>
</dbReference>
<organism evidence="18 19">
    <name type="scientific">Laccaria amethystina LaAM-08-1</name>
    <dbReference type="NCBI Taxonomy" id="1095629"/>
    <lineage>
        <taxon>Eukaryota</taxon>
        <taxon>Fungi</taxon>
        <taxon>Dikarya</taxon>
        <taxon>Basidiomycota</taxon>
        <taxon>Agaricomycotina</taxon>
        <taxon>Agaricomycetes</taxon>
        <taxon>Agaricomycetidae</taxon>
        <taxon>Agaricales</taxon>
        <taxon>Agaricineae</taxon>
        <taxon>Hydnangiaceae</taxon>
        <taxon>Laccaria</taxon>
    </lineage>
</organism>
<dbReference type="Pfam" id="PF00176">
    <property type="entry name" value="SNF2-rel_dom"/>
    <property type="match status" value="1"/>
</dbReference>
<comment type="subcellular location">
    <subcellularLocation>
        <location evidence="1">Nucleus</location>
    </subcellularLocation>
</comment>
<keyword evidence="19" id="KW-1185">Reference proteome</keyword>
<dbReference type="InterPro" id="IPR001841">
    <property type="entry name" value="Znf_RING"/>
</dbReference>
<evidence type="ECO:0000256" key="12">
    <source>
        <dbReference type="ARBA" id="ARBA00023242"/>
    </source>
</evidence>
<evidence type="ECO:0000259" key="16">
    <source>
        <dbReference type="PROSITE" id="PS51192"/>
    </source>
</evidence>
<dbReference type="Gene3D" id="3.30.40.10">
    <property type="entry name" value="Zinc/RING finger domain, C3HC4 (zinc finger)"/>
    <property type="match status" value="1"/>
</dbReference>
<dbReference type="InterPro" id="IPR000330">
    <property type="entry name" value="SNF2_N"/>
</dbReference>
<keyword evidence="12" id="KW-0539">Nucleus</keyword>
<name>A0A0C9WT01_9AGAR</name>
<dbReference type="AlphaFoldDB" id="A0A0C9WT01"/>
<evidence type="ECO:0000256" key="10">
    <source>
        <dbReference type="ARBA" id="ARBA00022840"/>
    </source>
</evidence>
<dbReference type="InterPro" id="IPR013083">
    <property type="entry name" value="Znf_RING/FYVE/PHD"/>
</dbReference>
<dbReference type="SUPFAM" id="SSF52540">
    <property type="entry name" value="P-loop containing nucleoside triphosphate hydrolases"/>
    <property type="match status" value="2"/>
</dbReference>
<dbReference type="OrthoDB" id="448448at2759"/>
<dbReference type="PROSITE" id="PS50089">
    <property type="entry name" value="ZF_RING_2"/>
    <property type="match status" value="1"/>
</dbReference>
<dbReference type="GO" id="GO:0005524">
    <property type="term" value="F:ATP binding"/>
    <property type="evidence" value="ECO:0007669"/>
    <property type="project" value="UniProtKB-KW"/>
</dbReference>
<dbReference type="InterPro" id="IPR050628">
    <property type="entry name" value="SNF2_RAD54_helicase_TF"/>
</dbReference>
<evidence type="ECO:0000256" key="2">
    <source>
        <dbReference type="ARBA" id="ARBA00007025"/>
    </source>
</evidence>
<protein>
    <recommendedName>
        <fullName evidence="20">DNA repair protein RAD5</fullName>
    </recommendedName>
</protein>
<dbReference type="Pfam" id="PF00271">
    <property type="entry name" value="Helicase_C"/>
    <property type="match status" value="1"/>
</dbReference>
<keyword evidence="6 13" id="KW-0863">Zinc-finger</keyword>
<evidence type="ECO:0000256" key="4">
    <source>
        <dbReference type="ARBA" id="ARBA00022741"/>
    </source>
</evidence>
<accession>A0A0C9WT01</accession>
<evidence type="ECO:0000256" key="6">
    <source>
        <dbReference type="ARBA" id="ARBA00022771"/>
    </source>
</evidence>
<gene>
    <name evidence="18" type="ORF">K443DRAFT_677907</name>
</gene>
<feature type="domain" description="Helicase ATP-binding" evidence="16">
    <location>
        <begin position="535"/>
        <end position="669"/>
    </location>
</feature>
<dbReference type="GO" id="GO:0005634">
    <property type="term" value="C:nucleus"/>
    <property type="evidence" value="ECO:0007669"/>
    <property type="project" value="UniProtKB-SubCell"/>
</dbReference>
<evidence type="ECO:0000313" key="19">
    <source>
        <dbReference type="Proteomes" id="UP000054477"/>
    </source>
</evidence>
<evidence type="ECO:0000256" key="13">
    <source>
        <dbReference type="PROSITE-ProRule" id="PRU00175"/>
    </source>
</evidence>
<dbReference type="SUPFAM" id="SSF57850">
    <property type="entry name" value="RING/U-box"/>
    <property type="match status" value="1"/>
</dbReference>
<dbReference type="GO" id="GO:0003676">
    <property type="term" value="F:nucleic acid binding"/>
    <property type="evidence" value="ECO:0007669"/>
    <property type="project" value="InterPro"/>
</dbReference>
<dbReference type="GO" id="GO:0008270">
    <property type="term" value="F:zinc ion binding"/>
    <property type="evidence" value="ECO:0007669"/>
    <property type="project" value="UniProtKB-KW"/>
</dbReference>
<dbReference type="PROSITE" id="PS51192">
    <property type="entry name" value="HELICASE_ATP_BIND_1"/>
    <property type="match status" value="1"/>
</dbReference>
<dbReference type="InterPro" id="IPR014001">
    <property type="entry name" value="Helicase_ATP-bd"/>
</dbReference>
<dbReference type="PANTHER" id="PTHR45626">
    <property type="entry name" value="TRANSCRIPTION TERMINATION FACTOR 2-RELATED"/>
    <property type="match status" value="1"/>
</dbReference>
<evidence type="ECO:0000313" key="18">
    <source>
        <dbReference type="EMBL" id="KIK02015.1"/>
    </source>
</evidence>
<dbReference type="InterPro" id="IPR018957">
    <property type="entry name" value="Znf_C3HC4_RING-type"/>
</dbReference>